<dbReference type="PANTHER" id="PTHR45445">
    <property type="match status" value="1"/>
</dbReference>
<evidence type="ECO:0000313" key="2">
    <source>
        <dbReference type="EMBL" id="MBB3189769.1"/>
    </source>
</evidence>
<dbReference type="PANTHER" id="PTHR45445:SF2">
    <property type="entry name" value="METHYLTRANSFERASE TYPE 11 DOMAIN-CONTAINING PROTEIN"/>
    <property type="match status" value="1"/>
</dbReference>
<dbReference type="InterPro" id="IPR029063">
    <property type="entry name" value="SAM-dependent_MTases_sf"/>
</dbReference>
<reference evidence="2 3" key="1">
    <citation type="submission" date="2020-08" db="EMBL/GenBank/DDBJ databases">
        <title>Genomic Encyclopedia of Type Strains, Phase III (KMG-III): the genomes of soil and plant-associated and newly described type strains.</title>
        <authorList>
            <person name="Whitman W."/>
        </authorList>
    </citation>
    <scope>NUCLEOTIDE SEQUENCE [LARGE SCALE GENOMIC DNA]</scope>
    <source>
        <strain evidence="2 3">CECT 7282</strain>
    </source>
</reference>
<accession>A0A839V8F7</accession>
<evidence type="ECO:0000313" key="3">
    <source>
        <dbReference type="Proteomes" id="UP000547614"/>
    </source>
</evidence>
<dbReference type="SUPFAM" id="SSF53335">
    <property type="entry name" value="S-adenosyl-L-methionine-dependent methyltransferases"/>
    <property type="match status" value="1"/>
</dbReference>
<sequence length="247" mass="28086">MNDYESDELLDQYLAFHYGDTYFGVGNYPARCAALCRELMGQRPKRTALDLGCAVGRSTFELAKDFDHVTGVDLSRRFIESARLMRQRGEVSYFLRDQGELGSSVLASLRDIGLVDVVDRVTFTLGDACRLGPEHRGYDLIFAGNLIDRLEDPRAFLASLHRYLDDEGVLVISSPYTLMEAFTPRENWIGGYRRNGEPVTVLDGMREILAPHFALIQEPVDMPFVIRETRRKFQHTVAEATAWQRIV</sequence>
<dbReference type="Gene3D" id="3.40.50.150">
    <property type="entry name" value="Vaccinia Virus protein VP39"/>
    <property type="match status" value="1"/>
</dbReference>
<evidence type="ECO:0000259" key="1">
    <source>
        <dbReference type="Pfam" id="PF08242"/>
    </source>
</evidence>
<comment type="caution">
    <text evidence="2">The sequence shown here is derived from an EMBL/GenBank/DDBJ whole genome shotgun (WGS) entry which is preliminary data.</text>
</comment>
<dbReference type="Pfam" id="PF08242">
    <property type="entry name" value="Methyltransf_12"/>
    <property type="match status" value="1"/>
</dbReference>
<keyword evidence="2" id="KW-0808">Transferase</keyword>
<organism evidence="2 3">
    <name type="scientific">Halomonas cerina</name>
    <dbReference type="NCBI Taxonomy" id="447424"/>
    <lineage>
        <taxon>Bacteria</taxon>
        <taxon>Pseudomonadati</taxon>
        <taxon>Pseudomonadota</taxon>
        <taxon>Gammaproteobacteria</taxon>
        <taxon>Oceanospirillales</taxon>
        <taxon>Halomonadaceae</taxon>
        <taxon>Halomonas</taxon>
    </lineage>
</organism>
<dbReference type="InterPro" id="IPR027625">
    <property type="entry name" value="OvoA_Cterm"/>
</dbReference>
<feature type="domain" description="Methyltransferase type 12" evidence="1">
    <location>
        <begin position="49"/>
        <end position="170"/>
    </location>
</feature>
<protein>
    <submittedName>
        <fullName evidence="2">Putative 4-mercaptohistidine N1-methyltransferase</fullName>
    </submittedName>
</protein>
<proteinExistence type="predicted"/>
<dbReference type="Proteomes" id="UP000547614">
    <property type="component" value="Unassembled WGS sequence"/>
</dbReference>
<dbReference type="CDD" id="cd02440">
    <property type="entry name" value="AdoMet_MTases"/>
    <property type="match status" value="1"/>
</dbReference>
<dbReference type="NCBIfam" id="TIGR04345">
    <property type="entry name" value="ovoA_Cterm"/>
    <property type="match status" value="1"/>
</dbReference>
<gene>
    <name evidence="2" type="ORF">FHR94_000993</name>
</gene>
<dbReference type="EMBL" id="JACHXP010000004">
    <property type="protein sequence ID" value="MBB3189769.1"/>
    <property type="molecule type" value="Genomic_DNA"/>
</dbReference>
<dbReference type="GO" id="GO:0032259">
    <property type="term" value="P:methylation"/>
    <property type="evidence" value="ECO:0007669"/>
    <property type="project" value="UniProtKB-KW"/>
</dbReference>
<keyword evidence="2" id="KW-0489">Methyltransferase</keyword>
<dbReference type="GO" id="GO:0008168">
    <property type="term" value="F:methyltransferase activity"/>
    <property type="evidence" value="ECO:0007669"/>
    <property type="project" value="UniProtKB-KW"/>
</dbReference>
<dbReference type="RefSeq" id="WP_183324524.1">
    <property type="nucleotide sequence ID" value="NZ_JACHXP010000004.1"/>
</dbReference>
<name>A0A839V8F7_9GAMM</name>
<dbReference type="AlphaFoldDB" id="A0A839V8F7"/>
<dbReference type="InterPro" id="IPR013217">
    <property type="entry name" value="Methyltransf_12"/>
</dbReference>
<keyword evidence="3" id="KW-1185">Reference proteome</keyword>